<evidence type="ECO:0000256" key="7">
    <source>
        <dbReference type="ARBA" id="ARBA00022741"/>
    </source>
</evidence>
<dbReference type="Pfam" id="PF02603">
    <property type="entry name" value="Hpr_kinase_N"/>
    <property type="match status" value="1"/>
</dbReference>
<dbReference type="InterPro" id="IPR027417">
    <property type="entry name" value="P-loop_NTPase"/>
</dbReference>
<name>A0A9D1T526_9FIRM</name>
<dbReference type="InterPro" id="IPR011126">
    <property type="entry name" value="Hpr_kin/Pase_Hpr_N"/>
</dbReference>
<dbReference type="AlphaFoldDB" id="A0A9D1T526"/>
<dbReference type="Proteomes" id="UP000823960">
    <property type="component" value="Unassembled WGS sequence"/>
</dbReference>
<evidence type="ECO:0000256" key="9">
    <source>
        <dbReference type="ARBA" id="ARBA00022840"/>
    </source>
</evidence>
<dbReference type="GO" id="GO:0004712">
    <property type="term" value="F:protein serine/threonine/tyrosine kinase activity"/>
    <property type="evidence" value="ECO:0007669"/>
    <property type="project" value="UniProtKB-UniRule"/>
</dbReference>
<feature type="active site" description="Proton acceptor; for phosphorylation activity. Proton donor; for dephosphorylation activity" evidence="14">
    <location>
        <position position="181"/>
    </location>
</feature>
<evidence type="ECO:0000256" key="6">
    <source>
        <dbReference type="ARBA" id="ARBA00022723"/>
    </source>
</evidence>
<evidence type="ECO:0000256" key="8">
    <source>
        <dbReference type="ARBA" id="ARBA00022777"/>
    </source>
</evidence>
<keyword evidence="4 14" id="KW-0723">Serine/threonine-protein kinase</keyword>
<evidence type="ECO:0000256" key="12">
    <source>
        <dbReference type="ARBA" id="ARBA00023277"/>
    </source>
</evidence>
<gene>
    <name evidence="14 17" type="primary">hprK</name>
    <name evidence="17" type="ORF">IAD28_06665</name>
</gene>
<dbReference type="Pfam" id="PF07475">
    <property type="entry name" value="Hpr_kinase_C"/>
    <property type="match status" value="1"/>
</dbReference>
<dbReference type="PANTHER" id="PTHR30305">
    <property type="entry name" value="PROTEIN YJDM-RELATED"/>
    <property type="match status" value="1"/>
</dbReference>
<evidence type="ECO:0000256" key="4">
    <source>
        <dbReference type="ARBA" id="ARBA00022527"/>
    </source>
</evidence>
<feature type="domain" description="HPr kinase/phosphorylase C-terminal" evidence="16">
    <location>
        <begin position="134"/>
        <end position="302"/>
    </location>
</feature>
<feature type="active site" evidence="14">
    <location>
        <position position="247"/>
    </location>
</feature>
<evidence type="ECO:0000256" key="13">
    <source>
        <dbReference type="ARBA" id="ARBA00047657"/>
    </source>
</evidence>
<keyword evidence="12 14" id="KW-0119">Carbohydrate metabolism</keyword>
<keyword evidence="11 14" id="KW-0511">Multifunctional enzyme</keyword>
<evidence type="ECO:0000256" key="3">
    <source>
        <dbReference type="ARBA" id="ARBA00006883"/>
    </source>
</evidence>
<dbReference type="EC" id="2.7.4.-" evidence="14"/>
<dbReference type="EMBL" id="DVOL01000095">
    <property type="protein sequence ID" value="HIV11354.1"/>
    <property type="molecule type" value="Genomic_DNA"/>
</dbReference>
<comment type="function">
    <text evidence="14">Catalyzes the ATP- as well as the pyrophosphate-dependent phosphorylation of a specific serine residue in HPr, a phosphocarrier protein of the phosphoenolpyruvate-dependent sugar phosphotransferase system (PTS). HprK/P also catalyzes the pyrophosphate-producing, inorganic phosphate-dependent dephosphorylation (phosphorolysis) of seryl-phosphorylated HPr (P-Ser-HPr). The two antagonistic activities of HprK/P are regulated by several intracellular metabolites, which change their concentration in response to the absence or presence of rapidly metabolisable carbon sources (glucose, fructose, etc.) in the growth medium. Therefore, by controlling the phosphorylation state of HPr, HPrK/P is a sensor enzyme that plays a major role in the regulation of carbon metabolism and sugar transport: it mediates carbon catabolite repression (CCR), and regulates PTS-catalyzed carbohydrate uptake and inducer exclusion.</text>
</comment>
<keyword evidence="10 14" id="KW-0460">Magnesium</keyword>
<keyword evidence="8 14" id="KW-0418">Kinase</keyword>
<evidence type="ECO:0000256" key="5">
    <source>
        <dbReference type="ARBA" id="ARBA00022679"/>
    </source>
</evidence>
<comment type="cofactor">
    <cofactor evidence="2 14">
        <name>Mg(2+)</name>
        <dbReference type="ChEBI" id="CHEBI:18420"/>
    </cofactor>
</comment>
<dbReference type="SUPFAM" id="SSF75138">
    <property type="entry name" value="HprK N-terminal domain-like"/>
    <property type="match status" value="1"/>
</dbReference>
<organism evidence="17 18">
    <name type="scientific">Candidatus Faeciplasma avium</name>
    <dbReference type="NCBI Taxonomy" id="2840798"/>
    <lineage>
        <taxon>Bacteria</taxon>
        <taxon>Bacillati</taxon>
        <taxon>Bacillota</taxon>
        <taxon>Clostridia</taxon>
        <taxon>Eubacteriales</taxon>
        <taxon>Oscillospiraceae</taxon>
        <taxon>Oscillospiraceae incertae sedis</taxon>
        <taxon>Candidatus Faeciplasma</taxon>
    </lineage>
</organism>
<comment type="catalytic activity">
    <reaction evidence="13 14">
        <text>[HPr protein]-O-phospho-L-serine + phosphate + H(+) = [HPr protein]-L-serine + diphosphate</text>
        <dbReference type="Rhea" id="RHEA:46604"/>
        <dbReference type="Rhea" id="RHEA-COMP:11602"/>
        <dbReference type="Rhea" id="RHEA-COMP:11603"/>
        <dbReference type="ChEBI" id="CHEBI:15378"/>
        <dbReference type="ChEBI" id="CHEBI:29999"/>
        <dbReference type="ChEBI" id="CHEBI:33019"/>
        <dbReference type="ChEBI" id="CHEBI:43474"/>
        <dbReference type="ChEBI" id="CHEBI:83421"/>
    </reaction>
</comment>
<dbReference type="GO" id="GO:0000155">
    <property type="term" value="F:phosphorelay sensor kinase activity"/>
    <property type="evidence" value="ECO:0007669"/>
    <property type="project" value="InterPro"/>
</dbReference>
<dbReference type="Gene3D" id="3.40.50.300">
    <property type="entry name" value="P-loop containing nucleotide triphosphate hydrolases"/>
    <property type="match status" value="1"/>
</dbReference>
<keyword evidence="7 14" id="KW-0547">Nucleotide-binding</keyword>
<comment type="caution">
    <text evidence="17">The sequence shown here is derived from an EMBL/GenBank/DDBJ whole genome shotgun (WGS) entry which is preliminary data.</text>
</comment>
<evidence type="ECO:0000256" key="10">
    <source>
        <dbReference type="ARBA" id="ARBA00022842"/>
    </source>
</evidence>
<feature type="active site" evidence="14">
    <location>
        <position position="163"/>
    </location>
</feature>
<dbReference type="HAMAP" id="MF_01249">
    <property type="entry name" value="HPr_kinase"/>
    <property type="match status" value="1"/>
</dbReference>
<comment type="subunit">
    <text evidence="14">Homohexamer.</text>
</comment>
<dbReference type="PANTHER" id="PTHR30305:SF1">
    <property type="entry name" value="HPR KINASE_PHOSPHORYLASE"/>
    <property type="match status" value="1"/>
</dbReference>
<feature type="domain" description="HPr(Ser) kinase/phosphorylase N-terminal" evidence="15">
    <location>
        <begin position="7"/>
        <end position="131"/>
    </location>
</feature>
<protein>
    <recommendedName>
        <fullName evidence="14">HPr kinase/phosphorylase</fullName>
        <shortName evidence="14">HPrK/P</shortName>
        <ecNumber evidence="14">2.7.11.-</ecNumber>
        <ecNumber evidence="14">2.7.4.-</ecNumber>
    </recommendedName>
    <alternativeName>
        <fullName evidence="14">HPr(Ser) kinase/phosphorylase</fullName>
    </alternativeName>
</protein>
<dbReference type="GO" id="GO:0004674">
    <property type="term" value="F:protein serine/threonine kinase activity"/>
    <property type="evidence" value="ECO:0007669"/>
    <property type="project" value="UniProtKB-KW"/>
</dbReference>
<feature type="region of interest" description="Important for the catalytic mechanism of both phosphorylation and dephosphorylation" evidence="14">
    <location>
        <begin position="205"/>
        <end position="214"/>
    </location>
</feature>
<keyword evidence="5 14" id="KW-0808">Transferase</keyword>
<comment type="domain">
    <text evidence="14">The Walker A ATP-binding motif also binds Pi and PPi.</text>
</comment>
<evidence type="ECO:0000256" key="14">
    <source>
        <dbReference type="HAMAP-Rule" id="MF_01249"/>
    </source>
</evidence>
<comment type="catalytic activity">
    <reaction evidence="1 14">
        <text>[HPr protein]-L-serine + ATP = [HPr protein]-O-phospho-L-serine + ADP + H(+)</text>
        <dbReference type="Rhea" id="RHEA:46600"/>
        <dbReference type="Rhea" id="RHEA-COMP:11602"/>
        <dbReference type="Rhea" id="RHEA-COMP:11603"/>
        <dbReference type="ChEBI" id="CHEBI:15378"/>
        <dbReference type="ChEBI" id="CHEBI:29999"/>
        <dbReference type="ChEBI" id="CHEBI:30616"/>
        <dbReference type="ChEBI" id="CHEBI:83421"/>
        <dbReference type="ChEBI" id="CHEBI:456216"/>
    </reaction>
</comment>
<evidence type="ECO:0000259" key="15">
    <source>
        <dbReference type="Pfam" id="PF02603"/>
    </source>
</evidence>
<feature type="binding site" evidence="14">
    <location>
        <begin position="157"/>
        <end position="164"/>
    </location>
    <ligand>
        <name>ATP</name>
        <dbReference type="ChEBI" id="CHEBI:30616"/>
    </ligand>
</feature>
<evidence type="ECO:0000259" key="16">
    <source>
        <dbReference type="Pfam" id="PF07475"/>
    </source>
</evidence>
<evidence type="ECO:0000313" key="17">
    <source>
        <dbReference type="EMBL" id="HIV11354.1"/>
    </source>
</evidence>
<dbReference type="InterPro" id="IPR011104">
    <property type="entry name" value="Hpr_kin/Pase_C"/>
</dbReference>
<feature type="binding site" evidence="14">
    <location>
        <position position="164"/>
    </location>
    <ligand>
        <name>Mg(2+)</name>
        <dbReference type="ChEBI" id="CHEBI:18420"/>
    </ligand>
</feature>
<dbReference type="InterPro" id="IPR003755">
    <property type="entry name" value="HPr(Ser)_kin/Pase"/>
</dbReference>
<keyword evidence="6 14" id="KW-0479">Metal-binding</keyword>
<evidence type="ECO:0000256" key="1">
    <source>
        <dbReference type="ARBA" id="ARBA00001120"/>
    </source>
</evidence>
<dbReference type="FunFam" id="3.40.50.300:FF:000174">
    <property type="entry name" value="HPr kinase/phosphorylase"/>
    <property type="match status" value="1"/>
</dbReference>
<dbReference type="InterPro" id="IPR028979">
    <property type="entry name" value="Ser_kin/Pase_Hpr-like_N_sf"/>
</dbReference>
<dbReference type="GO" id="GO:0005524">
    <property type="term" value="F:ATP binding"/>
    <property type="evidence" value="ECO:0007669"/>
    <property type="project" value="UniProtKB-UniRule"/>
</dbReference>
<dbReference type="CDD" id="cd01918">
    <property type="entry name" value="HprK_C"/>
    <property type="match status" value="1"/>
</dbReference>
<feature type="active site" evidence="14">
    <location>
        <position position="142"/>
    </location>
</feature>
<dbReference type="GO" id="GO:0006109">
    <property type="term" value="P:regulation of carbohydrate metabolic process"/>
    <property type="evidence" value="ECO:0007669"/>
    <property type="project" value="UniProtKB-UniRule"/>
</dbReference>
<reference evidence="17" key="1">
    <citation type="submission" date="2020-10" db="EMBL/GenBank/DDBJ databases">
        <authorList>
            <person name="Gilroy R."/>
        </authorList>
    </citation>
    <scope>NUCLEOTIDE SEQUENCE</scope>
    <source>
        <strain evidence="17">1370</strain>
    </source>
</reference>
<proteinExistence type="inferred from homology"/>
<feature type="region of interest" description="Important for the catalytic mechanism of dephosphorylation" evidence="14">
    <location>
        <begin position="268"/>
        <end position="273"/>
    </location>
</feature>
<evidence type="ECO:0000256" key="2">
    <source>
        <dbReference type="ARBA" id="ARBA00001946"/>
    </source>
</evidence>
<reference evidence="17" key="2">
    <citation type="journal article" date="2021" name="PeerJ">
        <title>Extensive microbial diversity within the chicken gut microbiome revealed by metagenomics and culture.</title>
        <authorList>
            <person name="Gilroy R."/>
            <person name="Ravi A."/>
            <person name="Getino M."/>
            <person name="Pursley I."/>
            <person name="Horton D.L."/>
            <person name="Alikhan N.F."/>
            <person name="Baker D."/>
            <person name="Gharbi K."/>
            <person name="Hall N."/>
            <person name="Watson M."/>
            <person name="Adriaenssens E.M."/>
            <person name="Foster-Nyarko E."/>
            <person name="Jarju S."/>
            <person name="Secka A."/>
            <person name="Antonio M."/>
            <person name="Oren A."/>
            <person name="Chaudhuri R.R."/>
            <person name="La Ragione R."/>
            <person name="Hildebrand F."/>
            <person name="Pallen M.J."/>
        </authorList>
    </citation>
    <scope>NUCLEOTIDE SEQUENCE</scope>
    <source>
        <strain evidence="17">1370</strain>
    </source>
</reference>
<keyword evidence="9 14" id="KW-0067">ATP-binding</keyword>
<dbReference type="Gene3D" id="3.40.1390.20">
    <property type="entry name" value="HprK N-terminal domain-like"/>
    <property type="match status" value="1"/>
</dbReference>
<comment type="similarity">
    <text evidence="3 14">Belongs to the HPrK/P family.</text>
</comment>
<dbReference type="EC" id="2.7.11.-" evidence="14"/>
<dbReference type="GO" id="GO:0000287">
    <property type="term" value="F:magnesium ion binding"/>
    <property type="evidence" value="ECO:0007669"/>
    <property type="project" value="UniProtKB-UniRule"/>
</dbReference>
<dbReference type="NCBIfam" id="TIGR00679">
    <property type="entry name" value="hpr-ser"/>
    <property type="match status" value="1"/>
</dbReference>
<feature type="binding site" evidence="14">
    <location>
        <position position="206"/>
    </location>
    <ligand>
        <name>Mg(2+)</name>
        <dbReference type="ChEBI" id="CHEBI:18420"/>
    </ligand>
</feature>
<accession>A0A9D1T526</accession>
<evidence type="ECO:0000313" key="18">
    <source>
        <dbReference type="Proteomes" id="UP000823960"/>
    </source>
</evidence>
<dbReference type="SUPFAM" id="SSF53795">
    <property type="entry name" value="PEP carboxykinase-like"/>
    <property type="match status" value="1"/>
</dbReference>
<comment type="miscellaneous">
    <text evidence="14">Both phosphorylation and phosphorolysis are carried out by the same active site and suggest a common mechanism for both reactions.</text>
</comment>
<evidence type="ECO:0000256" key="11">
    <source>
        <dbReference type="ARBA" id="ARBA00023268"/>
    </source>
</evidence>
<sequence length="319" mass="35787">MPEKYSVTMDKFVESLKLSVVYAPKDIKELVIVNNDINRPGLQLTGFYTYFNVEKVQICGNTEFAYLDDLEPEDRKSAIFKLFSYKFPAMVLTTGHQAFPEMLDAARVYEIPIFATNLDTSEFMAQSIAFLNLNLAQRITRHGVLIEIYGEGVLIVGESGVGKSETAIELVKRGHRLVADDAVEIKRVSAISLVGSSPDNIRHFIELRGIGIVNARRLFGMGAVKLTEHIDLVVKLEPWDPERVYDRMGVDSEYTTILGVNVPSMTIPVKPGRNLAVILEVAAMNNRQKKMGYNAAQELLSKLGLEMEGNETYQNWTDF</sequence>